<comment type="subunit">
    <text evidence="1">Homodimer.</text>
</comment>
<dbReference type="AlphaFoldDB" id="A0A9P0HTP5"/>
<dbReference type="SUPFAM" id="SSF52833">
    <property type="entry name" value="Thioredoxin-like"/>
    <property type="match status" value="1"/>
</dbReference>
<dbReference type="FunFam" id="1.20.1050.10:FF:000007">
    <property type="entry name" value="Glutathione S-transferase 1-1"/>
    <property type="match status" value="1"/>
</dbReference>
<dbReference type="GO" id="GO:0004364">
    <property type="term" value="F:glutathione transferase activity"/>
    <property type="evidence" value="ECO:0007669"/>
    <property type="project" value="TreeGrafter"/>
</dbReference>
<dbReference type="CDD" id="cd03045">
    <property type="entry name" value="GST_N_Delta_Epsilon"/>
    <property type="match status" value="1"/>
</dbReference>
<dbReference type="InterPro" id="IPR036282">
    <property type="entry name" value="Glutathione-S-Trfase_C_sf"/>
</dbReference>
<dbReference type="InterPro" id="IPR010987">
    <property type="entry name" value="Glutathione-S-Trfase_C-like"/>
</dbReference>
<dbReference type="Gene3D" id="1.20.1050.10">
    <property type="match status" value="1"/>
</dbReference>
<dbReference type="FunFam" id="3.40.30.10:FF:000034">
    <property type="entry name" value="glutathione S-transferase 1"/>
    <property type="match status" value="1"/>
</dbReference>
<dbReference type="SFLD" id="SFLDS00019">
    <property type="entry name" value="Glutathione_Transferase_(cytos"/>
    <property type="match status" value="1"/>
</dbReference>
<dbReference type="InterPro" id="IPR036249">
    <property type="entry name" value="Thioredoxin-like_sf"/>
</dbReference>
<dbReference type="SUPFAM" id="SSF47616">
    <property type="entry name" value="GST C-terminal domain-like"/>
    <property type="match status" value="1"/>
</dbReference>
<dbReference type="Pfam" id="PF02798">
    <property type="entry name" value="GST_N"/>
    <property type="match status" value="1"/>
</dbReference>
<evidence type="ECO:0000256" key="1">
    <source>
        <dbReference type="ARBA" id="ARBA00011738"/>
    </source>
</evidence>
<dbReference type="PANTHER" id="PTHR43969">
    <property type="entry name" value="GLUTATHIONE S TRANSFERASE D10, ISOFORM A-RELATED"/>
    <property type="match status" value="1"/>
</dbReference>
<dbReference type="SFLD" id="SFLDG00358">
    <property type="entry name" value="Main_(cytGST)"/>
    <property type="match status" value="1"/>
</dbReference>
<dbReference type="CDD" id="cd03177">
    <property type="entry name" value="GST_C_Delta_Epsilon"/>
    <property type="match status" value="1"/>
</dbReference>
<gene>
    <name evidence="5" type="ORF">NEZAVI_LOCUS15223</name>
</gene>
<evidence type="ECO:0000313" key="5">
    <source>
        <dbReference type="EMBL" id="CAH1407528.1"/>
    </source>
</evidence>
<feature type="domain" description="GST N-terminal" evidence="3">
    <location>
        <begin position="1"/>
        <end position="82"/>
    </location>
</feature>
<name>A0A9P0HTP5_NEZVI</name>
<organism evidence="5 6">
    <name type="scientific">Nezara viridula</name>
    <name type="common">Southern green stink bug</name>
    <name type="synonym">Cimex viridulus</name>
    <dbReference type="NCBI Taxonomy" id="85310"/>
    <lineage>
        <taxon>Eukaryota</taxon>
        <taxon>Metazoa</taxon>
        <taxon>Ecdysozoa</taxon>
        <taxon>Arthropoda</taxon>
        <taxon>Hexapoda</taxon>
        <taxon>Insecta</taxon>
        <taxon>Pterygota</taxon>
        <taxon>Neoptera</taxon>
        <taxon>Paraneoptera</taxon>
        <taxon>Hemiptera</taxon>
        <taxon>Heteroptera</taxon>
        <taxon>Panheteroptera</taxon>
        <taxon>Pentatomomorpha</taxon>
        <taxon>Pentatomoidea</taxon>
        <taxon>Pentatomidae</taxon>
        <taxon>Pentatominae</taxon>
        <taxon>Nezara</taxon>
    </lineage>
</organism>
<accession>A0A9P0HTP5</accession>
<dbReference type="GO" id="GO:0006749">
    <property type="term" value="P:glutathione metabolic process"/>
    <property type="evidence" value="ECO:0007669"/>
    <property type="project" value="TreeGrafter"/>
</dbReference>
<dbReference type="Gene3D" id="3.40.30.10">
    <property type="entry name" value="Glutaredoxin"/>
    <property type="match status" value="1"/>
</dbReference>
<dbReference type="EMBL" id="OV725083">
    <property type="protein sequence ID" value="CAH1407528.1"/>
    <property type="molecule type" value="Genomic_DNA"/>
</dbReference>
<dbReference type="InterPro" id="IPR004045">
    <property type="entry name" value="Glutathione_S-Trfase_N"/>
</dbReference>
<dbReference type="SFLD" id="SFLDG01153">
    <property type="entry name" value="Main.4:_Theta-like"/>
    <property type="match status" value="1"/>
</dbReference>
<dbReference type="OrthoDB" id="2309723at2759"/>
<dbReference type="InterPro" id="IPR040079">
    <property type="entry name" value="Glutathione_S-Trfase"/>
</dbReference>
<reference evidence="5" key="1">
    <citation type="submission" date="2022-01" db="EMBL/GenBank/DDBJ databases">
        <authorList>
            <person name="King R."/>
        </authorList>
    </citation>
    <scope>NUCLEOTIDE SEQUENCE</scope>
</reference>
<evidence type="ECO:0000259" key="3">
    <source>
        <dbReference type="PROSITE" id="PS50404"/>
    </source>
</evidence>
<protein>
    <submittedName>
        <fullName evidence="5">Uncharacterized protein</fullName>
    </submittedName>
</protein>
<proteinExistence type="inferred from homology"/>
<dbReference type="InterPro" id="IPR004046">
    <property type="entry name" value="GST_C"/>
</dbReference>
<sequence>MVMELYYNPLSRPSLSVMLLSRALDLNLELKEIDILGKEQYTEEYMKINPQHTVPFLVDDDLSLSESGAIMIYLVEAYGKDDSLYPNNPKHRAVINQRILFDAGTLWMRIMQCFMIPVLHQNMGVNDLLLERVHDGFTTLNSFLENKQWAAGDEITVADYCLVTTVADAEAVGYDISKYPHVSEWFTKCKETMVDYDDLIQNAMDNLTSIFNEKLSNVEP</sequence>
<evidence type="ECO:0000256" key="2">
    <source>
        <dbReference type="RuleBase" id="RU003494"/>
    </source>
</evidence>
<dbReference type="Proteomes" id="UP001152798">
    <property type="component" value="Chromosome 7"/>
</dbReference>
<dbReference type="PROSITE" id="PS50405">
    <property type="entry name" value="GST_CTER"/>
    <property type="match status" value="1"/>
</dbReference>
<keyword evidence="6" id="KW-1185">Reference proteome</keyword>
<feature type="domain" description="GST C-terminal" evidence="4">
    <location>
        <begin position="88"/>
        <end position="220"/>
    </location>
</feature>
<comment type="similarity">
    <text evidence="2">Belongs to the GST superfamily.</text>
</comment>
<dbReference type="PANTHER" id="PTHR43969:SF9">
    <property type="entry name" value="GLUTATHIONE S TRANSFERASE D10, ISOFORM A-RELATED"/>
    <property type="match status" value="1"/>
</dbReference>
<evidence type="ECO:0000259" key="4">
    <source>
        <dbReference type="PROSITE" id="PS50405"/>
    </source>
</evidence>
<dbReference type="PROSITE" id="PS50404">
    <property type="entry name" value="GST_NTER"/>
    <property type="match status" value="1"/>
</dbReference>
<evidence type="ECO:0000313" key="6">
    <source>
        <dbReference type="Proteomes" id="UP001152798"/>
    </source>
</evidence>
<dbReference type="Pfam" id="PF00043">
    <property type="entry name" value="GST_C"/>
    <property type="match status" value="1"/>
</dbReference>